<dbReference type="CDD" id="cd06869">
    <property type="entry name" value="PX_UP2_fungi"/>
    <property type="match status" value="1"/>
</dbReference>
<dbReference type="AlphaFoldDB" id="A0A6A6E7F3"/>
<dbReference type="Proteomes" id="UP000800200">
    <property type="component" value="Unassembled WGS sequence"/>
</dbReference>
<feature type="compositionally biased region" description="Basic and acidic residues" evidence="2">
    <location>
        <begin position="32"/>
        <end position="41"/>
    </location>
</feature>
<gene>
    <name evidence="4" type="ORF">K469DRAFT_628682</name>
</gene>
<evidence type="ECO:0000313" key="5">
    <source>
        <dbReference type="Proteomes" id="UP000800200"/>
    </source>
</evidence>
<dbReference type="Pfam" id="PF00787">
    <property type="entry name" value="PX"/>
    <property type="match status" value="1"/>
</dbReference>
<dbReference type="PROSITE" id="PS50195">
    <property type="entry name" value="PX"/>
    <property type="match status" value="1"/>
</dbReference>
<feature type="region of interest" description="Disordered" evidence="2">
    <location>
        <begin position="288"/>
        <end position="342"/>
    </location>
</feature>
<keyword evidence="1" id="KW-0175">Coiled coil</keyword>
<feature type="coiled-coil region" evidence="1">
    <location>
        <begin position="411"/>
        <end position="459"/>
    </location>
</feature>
<dbReference type="InterPro" id="IPR024554">
    <property type="entry name" value="LEC1-like_C"/>
</dbReference>
<organism evidence="4 5">
    <name type="scientific">Zopfia rhizophila CBS 207.26</name>
    <dbReference type="NCBI Taxonomy" id="1314779"/>
    <lineage>
        <taxon>Eukaryota</taxon>
        <taxon>Fungi</taxon>
        <taxon>Dikarya</taxon>
        <taxon>Ascomycota</taxon>
        <taxon>Pezizomycotina</taxon>
        <taxon>Dothideomycetes</taxon>
        <taxon>Dothideomycetes incertae sedis</taxon>
        <taxon>Zopfiaceae</taxon>
        <taxon>Zopfia</taxon>
    </lineage>
</organism>
<dbReference type="InterPro" id="IPR001683">
    <property type="entry name" value="PX_dom"/>
</dbReference>
<sequence length="982" mass="111688">MANSELPALKLNGSTEPTTLDNQPSVKNFGEPIEKPNEKPRLTRAGTSNYSKFSMMSVPPEGSIMTGKQEHYLKRELISQQTKFEIAELSSPTALQRFGAPFRSDAGEVAPEDSELPILRYIFVHHVRNFPFLDQAKEKEFWQDKLQTFLESFANKHISSSEDRLEETKRRKLALKAEKLVELMMVSGIPTASGYEERIRFSEMEIVERGASENGLAINAPSGHFINGWDINVAGVRTISVKKHVRYHTHAEYLIRVKQTGKDEIYVGRRYTDFVQLHKRIRLELPGKVLPPLPRKNKKDSLLQPTAKDDDASSISSGSTQDPDPDPYENSGGGGLRGYIFSNHKRNSSATSLGKGRSPRASSDNIAYKEPRVLYREEQRVSLRAFLRTFLQNENIANSNAMAEFLTGNPVELNEEEMEDIERRKEMDEKRIEEQKQFYEIARQRAAELDIHMEKFRREIVESNGLSHLFQEIRVKNTIVELKPEYQKFAEWLRIEVAATLYHLFLAEDNSPELFAQAKRIHSLVPYTVLKNVIRIANPAAVMSGVLDLFLAQPFGARSLLQRMFGMAINDGVRSVQKSIDTLASTKIKDDVLCAKIKAFVDADEGVKEIVRQEAAEENVDIVVTILRSEFFQPELSTEQVEKVFNAYVAWNNAVENVRSSRLSRKSSSYSSYSVSTNGSGQVYQELRQGAELFAHLKQYLKLCMRQRDKVMMLQIIEEPTTLQLFRDLFTVFYEPLVRVYKSANVYNSITDFAMFVDDTIRVIEACQRQDVSADPNQTVQAFIDLCARHEDNFYKFVHEVHIHDNGLFDQLMGWLEGILEFLRHGPGGGGKLDMNALFQGGIDAGVIDKNTAIKEINSLIRWQTARKKWHQDKTRQKMASGGGDEPVDILGGMGGFKTSDFGLNEMDLQDLELDDEGSYDDSDSELDDDDIKDPIEAERKRRARAQEKLRRTAGEPKKPSIEELSKLHPIFLSMLRSVLAE</sequence>
<dbReference type="InterPro" id="IPR047168">
    <property type="entry name" value="LEC1-like"/>
</dbReference>
<dbReference type="SUPFAM" id="SSF64268">
    <property type="entry name" value="PX domain"/>
    <property type="match status" value="1"/>
</dbReference>
<dbReference type="PANTHER" id="PTHR47185:SF1">
    <property type="entry name" value="PX DOMAIN-CONTAINING PROTEIN YPR097W"/>
    <property type="match status" value="1"/>
</dbReference>
<evidence type="ECO:0000259" key="3">
    <source>
        <dbReference type="PROSITE" id="PS50195"/>
    </source>
</evidence>
<feature type="compositionally biased region" description="Polar residues" evidence="2">
    <location>
        <begin position="12"/>
        <end position="26"/>
    </location>
</feature>
<accession>A0A6A6E7F3</accession>
<dbReference type="EMBL" id="ML994626">
    <property type="protein sequence ID" value="KAF2187744.1"/>
    <property type="molecule type" value="Genomic_DNA"/>
</dbReference>
<keyword evidence="5" id="KW-1185">Reference proteome</keyword>
<dbReference type="InterPro" id="IPR036871">
    <property type="entry name" value="PX_dom_sf"/>
</dbReference>
<name>A0A6A6E7F3_9PEZI</name>
<proteinExistence type="predicted"/>
<feature type="compositionally biased region" description="Basic and acidic residues" evidence="2">
    <location>
        <begin position="933"/>
        <end position="965"/>
    </location>
</feature>
<feature type="domain" description="PX" evidence="3">
    <location>
        <begin position="231"/>
        <end position="413"/>
    </location>
</feature>
<dbReference type="Pfam" id="PF12828">
    <property type="entry name" value="PXB"/>
    <property type="match status" value="1"/>
</dbReference>
<evidence type="ECO:0000256" key="1">
    <source>
        <dbReference type="SAM" id="Coils"/>
    </source>
</evidence>
<feature type="compositionally biased region" description="Acidic residues" evidence="2">
    <location>
        <begin position="915"/>
        <end position="932"/>
    </location>
</feature>
<feature type="compositionally biased region" description="Polar residues" evidence="2">
    <location>
        <begin position="313"/>
        <end position="322"/>
    </location>
</feature>
<dbReference type="OrthoDB" id="71672at2759"/>
<evidence type="ECO:0000313" key="4">
    <source>
        <dbReference type="EMBL" id="KAF2187744.1"/>
    </source>
</evidence>
<dbReference type="SMART" id="SM00312">
    <property type="entry name" value="PX"/>
    <property type="match status" value="1"/>
</dbReference>
<feature type="region of interest" description="Disordered" evidence="2">
    <location>
        <begin position="915"/>
        <end position="965"/>
    </location>
</feature>
<dbReference type="Gene3D" id="3.30.1520.10">
    <property type="entry name" value="Phox-like domain"/>
    <property type="match status" value="1"/>
</dbReference>
<dbReference type="Pfam" id="PF12825">
    <property type="entry name" value="DUF3818"/>
    <property type="match status" value="1"/>
</dbReference>
<dbReference type="PANTHER" id="PTHR47185">
    <property type="entry name" value="PX DOMAIN-CONTAINING PROTEIN YPR097W"/>
    <property type="match status" value="1"/>
</dbReference>
<evidence type="ECO:0000256" key="2">
    <source>
        <dbReference type="SAM" id="MobiDB-lite"/>
    </source>
</evidence>
<dbReference type="InterPro" id="IPR024555">
    <property type="entry name" value="PX-associated"/>
</dbReference>
<protein>
    <recommendedName>
        <fullName evidence="3">PX domain-containing protein</fullName>
    </recommendedName>
</protein>
<feature type="region of interest" description="Disordered" evidence="2">
    <location>
        <begin position="1"/>
        <end position="45"/>
    </location>
</feature>
<dbReference type="GO" id="GO:0035091">
    <property type="term" value="F:phosphatidylinositol binding"/>
    <property type="evidence" value="ECO:0007669"/>
    <property type="project" value="InterPro"/>
</dbReference>
<reference evidence="4" key="1">
    <citation type="journal article" date="2020" name="Stud. Mycol.">
        <title>101 Dothideomycetes genomes: a test case for predicting lifestyles and emergence of pathogens.</title>
        <authorList>
            <person name="Haridas S."/>
            <person name="Albert R."/>
            <person name="Binder M."/>
            <person name="Bloem J."/>
            <person name="Labutti K."/>
            <person name="Salamov A."/>
            <person name="Andreopoulos B."/>
            <person name="Baker S."/>
            <person name="Barry K."/>
            <person name="Bills G."/>
            <person name="Bluhm B."/>
            <person name="Cannon C."/>
            <person name="Castanera R."/>
            <person name="Culley D."/>
            <person name="Daum C."/>
            <person name="Ezra D."/>
            <person name="Gonzalez J."/>
            <person name="Henrissat B."/>
            <person name="Kuo A."/>
            <person name="Liang C."/>
            <person name="Lipzen A."/>
            <person name="Lutzoni F."/>
            <person name="Magnuson J."/>
            <person name="Mondo S."/>
            <person name="Nolan M."/>
            <person name="Ohm R."/>
            <person name="Pangilinan J."/>
            <person name="Park H.-J."/>
            <person name="Ramirez L."/>
            <person name="Alfaro M."/>
            <person name="Sun H."/>
            <person name="Tritt A."/>
            <person name="Yoshinaga Y."/>
            <person name="Zwiers L.-H."/>
            <person name="Turgeon B."/>
            <person name="Goodwin S."/>
            <person name="Spatafora J."/>
            <person name="Crous P."/>
            <person name="Grigoriev I."/>
        </authorList>
    </citation>
    <scope>NUCLEOTIDE SEQUENCE</scope>
    <source>
        <strain evidence="4">CBS 207.26</strain>
    </source>
</reference>